<protein>
    <recommendedName>
        <fullName evidence="2">AAA+ ATPase domain-containing protein</fullName>
    </recommendedName>
</protein>
<reference evidence="1" key="1">
    <citation type="submission" date="2018-05" db="EMBL/GenBank/DDBJ databases">
        <authorList>
            <person name="Lanie J.A."/>
            <person name="Ng W.-L."/>
            <person name="Kazmierczak K.M."/>
            <person name="Andrzejewski T.M."/>
            <person name="Davidsen T.M."/>
            <person name="Wayne K.J."/>
            <person name="Tettelin H."/>
            <person name="Glass J.I."/>
            <person name="Rusch D."/>
            <person name="Podicherti R."/>
            <person name="Tsui H.-C.T."/>
            <person name="Winkler M.E."/>
        </authorList>
    </citation>
    <scope>NUCLEOTIDE SEQUENCE</scope>
</reference>
<sequence length="364" mass="41594">MNIKMQNTLWERMILSKKNNRVGSAYLFLGPNGSAKEALALKLSAYLNCNEATINPCGICSSCKRTLAFQHENCHLIVPIPSNKQLSDSDKKNALLTEMKLKSNNPFHKISIPKAKTIPISLIRNLKKELFLKSIDSGRKIVLIFDAHMLCVGDASSANAILKILEEPPNNTTFILVSDHKGEILPTILSRCQIINFPPLQNDEIINYLSLSGVDSSLAEFAAGMSEGNMNYAQRICKNGIEDIKQLIEKFTSTLIVYNEKSWKIFIQDYSRMAQNNFTEYEFHLFLFQCWLKQARKKRNDLYGEPLFEQINENIENFNSKFPDARLDQINLMVEEIINAPKKNFFMPIQLTNFLIGVQKRLYN</sequence>
<dbReference type="GO" id="GO:0006261">
    <property type="term" value="P:DNA-templated DNA replication"/>
    <property type="evidence" value="ECO:0007669"/>
    <property type="project" value="TreeGrafter"/>
</dbReference>
<name>A0A381NKD1_9ZZZZ</name>
<dbReference type="PANTHER" id="PTHR11669">
    <property type="entry name" value="REPLICATION FACTOR C / DNA POLYMERASE III GAMMA-TAU SUBUNIT"/>
    <property type="match status" value="1"/>
</dbReference>
<evidence type="ECO:0008006" key="2">
    <source>
        <dbReference type="Google" id="ProtNLM"/>
    </source>
</evidence>
<dbReference type="Gene3D" id="3.40.50.300">
    <property type="entry name" value="P-loop containing nucleotide triphosphate hydrolases"/>
    <property type="match status" value="1"/>
</dbReference>
<gene>
    <name evidence="1" type="ORF">METZ01_LOCUS7855</name>
</gene>
<proteinExistence type="predicted"/>
<evidence type="ECO:0000313" key="1">
    <source>
        <dbReference type="EMBL" id="SUZ55001.1"/>
    </source>
</evidence>
<dbReference type="InterPro" id="IPR027417">
    <property type="entry name" value="P-loop_NTPase"/>
</dbReference>
<dbReference type="EMBL" id="UINC01000421">
    <property type="protein sequence ID" value="SUZ55001.1"/>
    <property type="molecule type" value="Genomic_DNA"/>
</dbReference>
<dbReference type="AlphaFoldDB" id="A0A381NKD1"/>
<organism evidence="1">
    <name type="scientific">marine metagenome</name>
    <dbReference type="NCBI Taxonomy" id="408172"/>
    <lineage>
        <taxon>unclassified sequences</taxon>
        <taxon>metagenomes</taxon>
        <taxon>ecological metagenomes</taxon>
    </lineage>
</organism>
<dbReference type="Pfam" id="PF13177">
    <property type="entry name" value="DNA_pol3_delta2"/>
    <property type="match status" value="1"/>
</dbReference>
<dbReference type="PANTHER" id="PTHR11669:SF8">
    <property type="entry name" value="DNA POLYMERASE III SUBUNIT DELTA"/>
    <property type="match status" value="1"/>
</dbReference>
<accession>A0A381NKD1</accession>
<dbReference type="SUPFAM" id="SSF52540">
    <property type="entry name" value="P-loop containing nucleoside triphosphate hydrolases"/>
    <property type="match status" value="1"/>
</dbReference>
<dbReference type="InterPro" id="IPR050238">
    <property type="entry name" value="DNA_Rep/Repair_Clamp_Loader"/>
</dbReference>